<gene>
    <name evidence="1" type="ORF">DP939_22290</name>
</gene>
<evidence type="ECO:0000313" key="2">
    <source>
        <dbReference type="Proteomes" id="UP000253303"/>
    </source>
</evidence>
<accession>A0A366LX36</accession>
<dbReference type="EMBL" id="QMEY01000009">
    <property type="protein sequence ID" value="RBQ18093.1"/>
    <property type="molecule type" value="Genomic_DNA"/>
</dbReference>
<dbReference type="OrthoDB" id="5243870at2"/>
<proteinExistence type="predicted"/>
<name>A0A366LX36_9ACTN</name>
<dbReference type="Proteomes" id="UP000253303">
    <property type="component" value="Unassembled WGS sequence"/>
</dbReference>
<comment type="caution">
    <text evidence="1">The sequence shown here is derived from an EMBL/GenBank/DDBJ whole genome shotgun (WGS) entry which is preliminary data.</text>
</comment>
<organism evidence="1 2">
    <name type="scientific">Spongiactinospora rosea</name>
    <dbReference type="NCBI Taxonomy" id="2248750"/>
    <lineage>
        <taxon>Bacteria</taxon>
        <taxon>Bacillati</taxon>
        <taxon>Actinomycetota</taxon>
        <taxon>Actinomycetes</taxon>
        <taxon>Streptosporangiales</taxon>
        <taxon>Streptosporangiaceae</taxon>
        <taxon>Spongiactinospora</taxon>
    </lineage>
</organism>
<dbReference type="Gene3D" id="3.40.50.300">
    <property type="entry name" value="P-loop containing nucleotide triphosphate hydrolases"/>
    <property type="match status" value="1"/>
</dbReference>
<dbReference type="InterPro" id="IPR027417">
    <property type="entry name" value="P-loop_NTPase"/>
</dbReference>
<dbReference type="AlphaFoldDB" id="A0A366LX36"/>
<protein>
    <submittedName>
        <fullName evidence="1">Uncharacterized protein</fullName>
    </submittedName>
</protein>
<dbReference type="RefSeq" id="WP_113982693.1">
    <property type="nucleotide sequence ID" value="NZ_QMEY01000009.1"/>
</dbReference>
<evidence type="ECO:0000313" key="1">
    <source>
        <dbReference type="EMBL" id="RBQ18093.1"/>
    </source>
</evidence>
<reference evidence="1 2" key="1">
    <citation type="submission" date="2018-06" db="EMBL/GenBank/DDBJ databases">
        <title>Sphaerisporangium craniellae sp. nov., isolated from a marine sponge in the South China Sea.</title>
        <authorList>
            <person name="Li L."/>
        </authorList>
    </citation>
    <scope>NUCLEOTIDE SEQUENCE [LARGE SCALE GENOMIC DNA]</scope>
    <source>
        <strain evidence="1 2">LHW63015</strain>
    </source>
</reference>
<dbReference type="SUPFAM" id="SSF52540">
    <property type="entry name" value="P-loop containing nucleoside triphosphate hydrolases"/>
    <property type="match status" value="1"/>
</dbReference>
<keyword evidence="2" id="KW-1185">Reference proteome</keyword>
<sequence>MTTLAYALALAAHATLLELDASGGDLTSLLRLPPDPGLVSLAAEVRRNRGADVLGRNAQMLPAGVAVIAAPARPDRASAVLSALAPALPEVLKEVPAHMPIVADLGRLTGPSREFAALTDRLLVLTRPRMPDLVHLEGLAEAVPDAELILMGRGPYPPGEITAALGLPVTAHVRHDPAARALLEGRRHRTRLTRAAAEIAATLMEPARA</sequence>